<dbReference type="Pfam" id="PF25426">
    <property type="entry name" value="AAA_lid_BCS1"/>
    <property type="match status" value="1"/>
</dbReference>
<dbReference type="Pfam" id="PF00004">
    <property type="entry name" value="AAA"/>
    <property type="match status" value="1"/>
</dbReference>
<dbReference type="SUPFAM" id="SSF52540">
    <property type="entry name" value="P-loop containing nucleoside triphosphate hydrolases"/>
    <property type="match status" value="1"/>
</dbReference>
<dbReference type="EMBL" id="ML178824">
    <property type="protein sequence ID" value="TFL01763.1"/>
    <property type="molecule type" value="Genomic_DNA"/>
</dbReference>
<keyword evidence="6 15" id="KW-0378">Hydrolase</keyword>
<evidence type="ECO:0000256" key="5">
    <source>
        <dbReference type="ARBA" id="ARBA00022792"/>
    </source>
</evidence>
<evidence type="ECO:0000256" key="1">
    <source>
        <dbReference type="ARBA" id="ARBA00004434"/>
    </source>
</evidence>
<accession>A0A5C3QI93</accession>
<name>A0A5C3QI93_9AGAR</name>
<dbReference type="STRING" id="1884261.A0A5C3QI93"/>
<keyword evidence="5" id="KW-0999">Mitochondrion inner membrane</keyword>
<gene>
    <name evidence="15" type="ORF">BDV98DRAFT_592991</name>
</gene>
<dbReference type="Pfam" id="PF08740">
    <property type="entry name" value="BCS1_N"/>
    <property type="match status" value="1"/>
</dbReference>
<dbReference type="AlphaFoldDB" id="A0A5C3QI93"/>
<keyword evidence="8" id="KW-1133">Transmembrane helix</keyword>
<dbReference type="Proteomes" id="UP000305067">
    <property type="component" value="Unassembled WGS sequence"/>
</dbReference>
<keyword evidence="4 12" id="KW-0547">Nucleotide-binding</keyword>
<evidence type="ECO:0000256" key="12">
    <source>
        <dbReference type="RuleBase" id="RU003651"/>
    </source>
</evidence>
<dbReference type="InterPro" id="IPR003959">
    <property type="entry name" value="ATPase_AAA_core"/>
</dbReference>
<evidence type="ECO:0000313" key="15">
    <source>
        <dbReference type="EMBL" id="TFL01763.1"/>
    </source>
</evidence>
<evidence type="ECO:0000256" key="10">
    <source>
        <dbReference type="ARBA" id="ARBA00023136"/>
    </source>
</evidence>
<dbReference type="InterPro" id="IPR003960">
    <property type="entry name" value="ATPase_AAA_CS"/>
</dbReference>
<dbReference type="InterPro" id="IPR027417">
    <property type="entry name" value="P-loop_NTPase"/>
</dbReference>
<dbReference type="PANTHER" id="PTHR23070">
    <property type="entry name" value="BCS1 AAA-TYPE ATPASE"/>
    <property type="match status" value="1"/>
</dbReference>
<comment type="similarity">
    <text evidence="2">Belongs to the AAA ATPase family. BCS1 subfamily.</text>
</comment>
<dbReference type="InterPro" id="IPR003593">
    <property type="entry name" value="AAA+_ATPase"/>
</dbReference>
<dbReference type="GO" id="GO:0016887">
    <property type="term" value="F:ATP hydrolysis activity"/>
    <property type="evidence" value="ECO:0007669"/>
    <property type="project" value="InterPro"/>
</dbReference>
<feature type="domain" description="AAA+ ATPase" evidence="14">
    <location>
        <begin position="271"/>
        <end position="439"/>
    </location>
</feature>
<organism evidence="15 16">
    <name type="scientific">Pterulicium gracile</name>
    <dbReference type="NCBI Taxonomy" id="1884261"/>
    <lineage>
        <taxon>Eukaryota</taxon>
        <taxon>Fungi</taxon>
        <taxon>Dikarya</taxon>
        <taxon>Basidiomycota</taxon>
        <taxon>Agaricomycotina</taxon>
        <taxon>Agaricomycetes</taxon>
        <taxon>Agaricomycetidae</taxon>
        <taxon>Agaricales</taxon>
        <taxon>Pleurotineae</taxon>
        <taxon>Pterulaceae</taxon>
        <taxon>Pterulicium</taxon>
    </lineage>
</organism>
<evidence type="ECO:0000256" key="11">
    <source>
        <dbReference type="ARBA" id="ARBA00048778"/>
    </source>
</evidence>
<evidence type="ECO:0000256" key="7">
    <source>
        <dbReference type="ARBA" id="ARBA00022840"/>
    </source>
</evidence>
<proteinExistence type="inferred from homology"/>
<dbReference type="GO" id="GO:0005743">
    <property type="term" value="C:mitochondrial inner membrane"/>
    <property type="evidence" value="ECO:0007669"/>
    <property type="project" value="UniProtKB-SubCell"/>
</dbReference>
<dbReference type="InterPro" id="IPR057495">
    <property type="entry name" value="AAA_lid_BCS1"/>
</dbReference>
<reference evidence="15 16" key="1">
    <citation type="journal article" date="2019" name="Nat. Ecol. Evol.">
        <title>Megaphylogeny resolves global patterns of mushroom evolution.</title>
        <authorList>
            <person name="Varga T."/>
            <person name="Krizsan K."/>
            <person name="Foldi C."/>
            <person name="Dima B."/>
            <person name="Sanchez-Garcia M."/>
            <person name="Sanchez-Ramirez S."/>
            <person name="Szollosi G.J."/>
            <person name="Szarkandi J.G."/>
            <person name="Papp V."/>
            <person name="Albert L."/>
            <person name="Andreopoulos W."/>
            <person name="Angelini C."/>
            <person name="Antonin V."/>
            <person name="Barry K.W."/>
            <person name="Bougher N.L."/>
            <person name="Buchanan P."/>
            <person name="Buyck B."/>
            <person name="Bense V."/>
            <person name="Catcheside P."/>
            <person name="Chovatia M."/>
            <person name="Cooper J."/>
            <person name="Damon W."/>
            <person name="Desjardin D."/>
            <person name="Finy P."/>
            <person name="Geml J."/>
            <person name="Haridas S."/>
            <person name="Hughes K."/>
            <person name="Justo A."/>
            <person name="Karasinski D."/>
            <person name="Kautmanova I."/>
            <person name="Kiss B."/>
            <person name="Kocsube S."/>
            <person name="Kotiranta H."/>
            <person name="LaButti K.M."/>
            <person name="Lechner B.E."/>
            <person name="Liimatainen K."/>
            <person name="Lipzen A."/>
            <person name="Lukacs Z."/>
            <person name="Mihaltcheva S."/>
            <person name="Morgado L.N."/>
            <person name="Niskanen T."/>
            <person name="Noordeloos M.E."/>
            <person name="Ohm R.A."/>
            <person name="Ortiz-Santana B."/>
            <person name="Ovrebo C."/>
            <person name="Racz N."/>
            <person name="Riley R."/>
            <person name="Savchenko A."/>
            <person name="Shiryaev A."/>
            <person name="Soop K."/>
            <person name="Spirin V."/>
            <person name="Szebenyi C."/>
            <person name="Tomsovsky M."/>
            <person name="Tulloss R.E."/>
            <person name="Uehling J."/>
            <person name="Grigoriev I.V."/>
            <person name="Vagvolgyi C."/>
            <person name="Papp T."/>
            <person name="Martin F.M."/>
            <person name="Miettinen O."/>
            <person name="Hibbett D.S."/>
            <person name="Nagy L.G."/>
        </authorList>
    </citation>
    <scope>NUCLEOTIDE SEQUENCE [LARGE SCALE GENOMIC DNA]</scope>
    <source>
        <strain evidence="15 16">CBS 309.79</strain>
    </source>
</reference>
<evidence type="ECO:0000256" key="8">
    <source>
        <dbReference type="ARBA" id="ARBA00022989"/>
    </source>
</evidence>
<evidence type="ECO:0000256" key="9">
    <source>
        <dbReference type="ARBA" id="ARBA00023128"/>
    </source>
</evidence>
<dbReference type="InterPro" id="IPR014851">
    <property type="entry name" value="BCS1_N"/>
</dbReference>
<dbReference type="OrthoDB" id="10251412at2759"/>
<keyword evidence="3" id="KW-0812">Transmembrane</keyword>
<evidence type="ECO:0000256" key="2">
    <source>
        <dbReference type="ARBA" id="ARBA00007448"/>
    </source>
</evidence>
<keyword evidence="10" id="KW-0472">Membrane</keyword>
<keyword evidence="16" id="KW-1185">Reference proteome</keyword>
<evidence type="ECO:0000256" key="3">
    <source>
        <dbReference type="ARBA" id="ARBA00022692"/>
    </source>
</evidence>
<feature type="compositionally biased region" description="Low complexity" evidence="13">
    <location>
        <begin position="568"/>
        <end position="592"/>
    </location>
</feature>
<protein>
    <submittedName>
        <fullName evidence="15">P-loop containing nucleoside triphosphate hydrolase protein</fullName>
    </submittedName>
</protein>
<evidence type="ECO:0000259" key="14">
    <source>
        <dbReference type="SMART" id="SM00382"/>
    </source>
</evidence>
<dbReference type="GO" id="GO:0005524">
    <property type="term" value="F:ATP binding"/>
    <property type="evidence" value="ECO:0007669"/>
    <property type="project" value="UniProtKB-KW"/>
</dbReference>
<comment type="catalytic activity">
    <reaction evidence="11">
        <text>ATP + H2O = ADP + phosphate + H(+)</text>
        <dbReference type="Rhea" id="RHEA:13065"/>
        <dbReference type="ChEBI" id="CHEBI:15377"/>
        <dbReference type="ChEBI" id="CHEBI:15378"/>
        <dbReference type="ChEBI" id="CHEBI:30616"/>
        <dbReference type="ChEBI" id="CHEBI:43474"/>
        <dbReference type="ChEBI" id="CHEBI:456216"/>
    </reaction>
    <physiologicalReaction direction="left-to-right" evidence="11">
        <dbReference type="Rhea" id="RHEA:13066"/>
    </physiologicalReaction>
</comment>
<keyword evidence="7 12" id="KW-0067">ATP-binding</keyword>
<evidence type="ECO:0000313" key="16">
    <source>
        <dbReference type="Proteomes" id="UP000305067"/>
    </source>
</evidence>
<evidence type="ECO:0000256" key="4">
    <source>
        <dbReference type="ARBA" id="ARBA00022741"/>
    </source>
</evidence>
<dbReference type="InterPro" id="IPR050747">
    <property type="entry name" value="Mitochondrial_chaperone_BCS1"/>
</dbReference>
<evidence type="ECO:0000256" key="13">
    <source>
        <dbReference type="SAM" id="MobiDB-lite"/>
    </source>
</evidence>
<feature type="region of interest" description="Disordered" evidence="13">
    <location>
        <begin position="555"/>
        <end position="592"/>
    </location>
</feature>
<evidence type="ECO:0000256" key="6">
    <source>
        <dbReference type="ARBA" id="ARBA00022801"/>
    </source>
</evidence>
<sequence>MLDLPVHLLELFNALTSLLSWGNPSQYSSSTLSTSLTPWLGTLHSHATSYMALADACYSAYKWHLRRNREKNSLTAQFREGDTAYEWLKNFLVSKRWACAPHILLFLTRRAWGINVTTEDLTCNADLTPQYSATPQSFKWRGVRIEVKLERKEATSPDNEQGVPVFRPRHAQKPESLALTICTPKTDVLVALVKEAERLYLEKSKEHVIVHTPNLEPTLGLVTNVWTSSKKKPRRPASTVNLPQGVMENLLKDLQEFCRFQPLYQKSGIPHRVGVFLEGPPGTGRTSTIYSLAGEHGLENFLLSLSSHQCVPHSALPNKGSGSATNLVPSLDDARLAAIVSSVPKGSILVIEDIDCAFAGRSRLGEEFSSGFNMDSPNQSDLDLMKPRVTLSGLPNILDGVASDGGRIVFATTNHADRLDPALLRPGRFDRRIRYELATRKQAYDIFRRLFSDDRLSAPNAENLAETPIDNFAYCTPELTQADLVDLAEKFAHAIPEGLFSTAKLQGYLRNHLLDPSRAVKHVKNWVKRQRAEKLERDQTGAVRALVPAPTLLLPGQHLSGASPDTHATGLPTPSTAASASLSDTESAPFTV</sequence>
<dbReference type="Gene3D" id="3.40.50.300">
    <property type="entry name" value="P-loop containing nucleotide triphosphate hydrolases"/>
    <property type="match status" value="1"/>
</dbReference>
<dbReference type="PROSITE" id="PS00674">
    <property type="entry name" value="AAA"/>
    <property type="match status" value="1"/>
</dbReference>
<dbReference type="SMART" id="SM00382">
    <property type="entry name" value="AAA"/>
    <property type="match status" value="1"/>
</dbReference>
<comment type="subcellular location">
    <subcellularLocation>
        <location evidence="1">Mitochondrion inner membrane</location>
        <topology evidence="1">Single-pass membrane protein</topology>
    </subcellularLocation>
</comment>
<keyword evidence="9" id="KW-0496">Mitochondrion</keyword>